<dbReference type="PANTHER" id="PTHR42918:SF9">
    <property type="entry name" value="LYSINE--TRNA LIGASE"/>
    <property type="match status" value="1"/>
</dbReference>
<dbReference type="AlphaFoldDB" id="A0AAV9XYU3"/>
<protein>
    <recommendedName>
        <fullName evidence="3 12">Lysine--tRNA ligase</fullName>
        <ecNumber evidence="3 12">6.1.1.6</ecNumber>
    </recommendedName>
    <alternativeName>
        <fullName evidence="10 12">Lysyl-tRNA synthetase</fullName>
    </alternativeName>
</protein>
<dbReference type="NCBIfam" id="TIGR00499">
    <property type="entry name" value="lysS_bact"/>
    <property type="match status" value="1"/>
</dbReference>
<evidence type="ECO:0000256" key="5">
    <source>
        <dbReference type="ARBA" id="ARBA00022598"/>
    </source>
</evidence>
<dbReference type="Gene3D" id="2.40.50.140">
    <property type="entry name" value="Nucleic acid-binding proteins"/>
    <property type="match status" value="1"/>
</dbReference>
<comment type="similarity">
    <text evidence="2">Belongs to the class-II aminoacyl-tRNA synthetase family.</text>
</comment>
<evidence type="ECO:0000256" key="6">
    <source>
        <dbReference type="ARBA" id="ARBA00022741"/>
    </source>
</evidence>
<dbReference type="CDD" id="cd00775">
    <property type="entry name" value="LysRS_core"/>
    <property type="match status" value="1"/>
</dbReference>
<organism evidence="14 15">
    <name type="scientific">Cryptosporidium xiaoi</name>
    <dbReference type="NCBI Taxonomy" id="659607"/>
    <lineage>
        <taxon>Eukaryota</taxon>
        <taxon>Sar</taxon>
        <taxon>Alveolata</taxon>
        <taxon>Apicomplexa</taxon>
        <taxon>Conoidasida</taxon>
        <taxon>Coccidia</taxon>
        <taxon>Eucoccidiorida</taxon>
        <taxon>Eimeriorina</taxon>
        <taxon>Cryptosporidiidae</taxon>
        <taxon>Cryptosporidium</taxon>
    </lineage>
</organism>
<evidence type="ECO:0000256" key="4">
    <source>
        <dbReference type="ARBA" id="ARBA00022490"/>
    </source>
</evidence>
<dbReference type="GO" id="GO:0000049">
    <property type="term" value="F:tRNA binding"/>
    <property type="evidence" value="ECO:0007669"/>
    <property type="project" value="TreeGrafter"/>
</dbReference>
<keyword evidence="6" id="KW-0547">Nucleotide-binding</keyword>
<keyword evidence="5" id="KW-0436">Ligase</keyword>
<dbReference type="PANTHER" id="PTHR42918">
    <property type="entry name" value="LYSYL-TRNA SYNTHETASE"/>
    <property type="match status" value="1"/>
</dbReference>
<name>A0AAV9XYU3_9CRYT</name>
<dbReference type="EC" id="6.1.1.6" evidence="3 12"/>
<dbReference type="SUPFAM" id="SSF55681">
    <property type="entry name" value="Class II aaRS and biotin synthetases"/>
    <property type="match status" value="1"/>
</dbReference>
<sequence length="529" mass="60873">MVHENIDNSKNNETLDSLNYTENRIKMMEHIKESGRPFYPHKFKVSMSLPEYAAKYCGLEDGYIEKDTTVSLAGRVLSIRTSSSKLFFYDIFSDEQKVQIIANSMEHDVTTGDFSVVHSEIRRGDIIGVVGYPGKSKRGELSLFTKSLILLSPCYHMLPTTISGLKDQEVRYRQRYLDLMLNEESRRVFKLRCQIIKYIRSYFDNLGFIEVETPILNMIYGGAAARPFITYHNELETDLYMRIAPELYLKQLIIGGLNRVYEIGRNFRNEGIDLTHNPEFTAMEFYMAYADYHDLMDMTEELISGVVLETHGTLKIPYHPNGPDGECVEIDFTTPWKRFSFVEEIESSLGEPLKRPLDSEENILFMVKMCEKHNIELPHPSTAAKLLDKLASHFIEGKCKNPSFIIDHPQTMSPLAKWHREKPEVTERFELFVLGRELCNAYTELNEPIQQRKFFEEQAEARASGDIEACPIDETFCTALEHALPPTGGWGLGIDRLIMLLADKNNIKEVILFPAMRNIKKPNNQDSNN</sequence>
<dbReference type="InterPro" id="IPR012340">
    <property type="entry name" value="NA-bd_OB-fold"/>
</dbReference>
<reference evidence="14 15" key="1">
    <citation type="submission" date="2023-10" db="EMBL/GenBank/DDBJ databases">
        <title>Comparative genomics analysis reveals potential genetic determinants of host preference in Cryptosporidium xiaoi.</title>
        <authorList>
            <person name="Xiao L."/>
            <person name="Li J."/>
        </authorList>
    </citation>
    <scope>NUCLEOTIDE SEQUENCE [LARGE SCALE GENOMIC DNA]</scope>
    <source>
        <strain evidence="14 15">52996</strain>
    </source>
</reference>
<dbReference type="GO" id="GO:0004824">
    <property type="term" value="F:lysine-tRNA ligase activity"/>
    <property type="evidence" value="ECO:0007669"/>
    <property type="project" value="UniProtKB-EC"/>
</dbReference>
<dbReference type="InterPro" id="IPR006195">
    <property type="entry name" value="aa-tRNA-synth_II"/>
</dbReference>
<dbReference type="InterPro" id="IPR004364">
    <property type="entry name" value="Aa-tRNA-synt_II"/>
</dbReference>
<dbReference type="PROSITE" id="PS50862">
    <property type="entry name" value="AA_TRNA_LIGASE_II"/>
    <property type="match status" value="1"/>
</dbReference>
<evidence type="ECO:0000313" key="14">
    <source>
        <dbReference type="EMBL" id="KAK6589837.1"/>
    </source>
</evidence>
<dbReference type="InterPro" id="IPR004365">
    <property type="entry name" value="NA-bd_OB_tRNA"/>
</dbReference>
<dbReference type="CDD" id="cd04322">
    <property type="entry name" value="LysRS_N"/>
    <property type="match status" value="1"/>
</dbReference>
<keyword evidence="4" id="KW-0963">Cytoplasm</keyword>
<dbReference type="PIRSF" id="PIRSF039101">
    <property type="entry name" value="LysRS2"/>
    <property type="match status" value="1"/>
</dbReference>
<dbReference type="GO" id="GO:0005524">
    <property type="term" value="F:ATP binding"/>
    <property type="evidence" value="ECO:0007669"/>
    <property type="project" value="UniProtKB-KW"/>
</dbReference>
<keyword evidence="7" id="KW-0067">ATP-binding</keyword>
<dbReference type="InterPro" id="IPR045864">
    <property type="entry name" value="aa-tRNA-synth_II/BPL/LPL"/>
</dbReference>
<dbReference type="Gene3D" id="3.30.930.10">
    <property type="entry name" value="Bira Bifunctional Protein, Domain 2"/>
    <property type="match status" value="1"/>
</dbReference>
<evidence type="ECO:0000313" key="15">
    <source>
        <dbReference type="Proteomes" id="UP001311799"/>
    </source>
</evidence>
<accession>A0AAV9XYU3</accession>
<evidence type="ECO:0000256" key="10">
    <source>
        <dbReference type="ARBA" id="ARBA00030563"/>
    </source>
</evidence>
<evidence type="ECO:0000256" key="9">
    <source>
        <dbReference type="ARBA" id="ARBA00023146"/>
    </source>
</evidence>
<dbReference type="SUPFAM" id="SSF50249">
    <property type="entry name" value="Nucleic acid-binding proteins"/>
    <property type="match status" value="1"/>
</dbReference>
<evidence type="ECO:0000256" key="3">
    <source>
        <dbReference type="ARBA" id="ARBA00013166"/>
    </source>
</evidence>
<dbReference type="GO" id="GO:0005829">
    <property type="term" value="C:cytosol"/>
    <property type="evidence" value="ECO:0007669"/>
    <property type="project" value="TreeGrafter"/>
</dbReference>
<dbReference type="Proteomes" id="UP001311799">
    <property type="component" value="Unassembled WGS sequence"/>
</dbReference>
<proteinExistence type="inferred from homology"/>
<evidence type="ECO:0000256" key="8">
    <source>
        <dbReference type="ARBA" id="ARBA00022917"/>
    </source>
</evidence>
<dbReference type="EMBL" id="JAWDEY010000010">
    <property type="protein sequence ID" value="KAK6589837.1"/>
    <property type="molecule type" value="Genomic_DNA"/>
</dbReference>
<evidence type="ECO:0000256" key="12">
    <source>
        <dbReference type="RuleBase" id="RU003748"/>
    </source>
</evidence>
<dbReference type="Pfam" id="PF00152">
    <property type="entry name" value="tRNA-synt_2"/>
    <property type="match status" value="1"/>
</dbReference>
<evidence type="ECO:0000256" key="1">
    <source>
        <dbReference type="ARBA" id="ARBA00004496"/>
    </source>
</evidence>
<dbReference type="FunFam" id="2.40.50.140:FF:000050">
    <property type="entry name" value="Lysine--tRNA ligase"/>
    <property type="match status" value="1"/>
</dbReference>
<dbReference type="HAMAP" id="MF_00252">
    <property type="entry name" value="Lys_tRNA_synth_class2"/>
    <property type="match status" value="1"/>
</dbReference>
<comment type="caution">
    <text evidence="14">The sequence shown here is derived from an EMBL/GenBank/DDBJ whole genome shotgun (WGS) entry which is preliminary data.</text>
</comment>
<evidence type="ECO:0000256" key="7">
    <source>
        <dbReference type="ARBA" id="ARBA00022840"/>
    </source>
</evidence>
<keyword evidence="8" id="KW-0648">Protein biosynthesis</keyword>
<gene>
    <name evidence="14" type="ORF">RS030_193037</name>
</gene>
<evidence type="ECO:0000259" key="13">
    <source>
        <dbReference type="PROSITE" id="PS50862"/>
    </source>
</evidence>
<evidence type="ECO:0000256" key="2">
    <source>
        <dbReference type="ARBA" id="ARBA00008226"/>
    </source>
</evidence>
<feature type="domain" description="Aminoacyl-transfer RNA synthetases class-II family profile" evidence="13">
    <location>
        <begin position="189"/>
        <end position="514"/>
    </location>
</feature>
<comment type="subcellular location">
    <subcellularLocation>
        <location evidence="1">Cytoplasm</location>
    </subcellularLocation>
</comment>
<keyword evidence="9" id="KW-0030">Aminoacyl-tRNA synthetase</keyword>
<dbReference type="GO" id="GO:0006430">
    <property type="term" value="P:lysyl-tRNA aminoacylation"/>
    <property type="evidence" value="ECO:0007669"/>
    <property type="project" value="InterPro"/>
</dbReference>
<dbReference type="InterPro" id="IPR002313">
    <property type="entry name" value="Lys-tRNA-ligase_II"/>
</dbReference>
<dbReference type="InterPro" id="IPR034762">
    <property type="entry name" value="Lys-tRNA-ligase_II_bac/euk"/>
</dbReference>
<dbReference type="Pfam" id="PF01336">
    <property type="entry name" value="tRNA_anti-codon"/>
    <property type="match status" value="1"/>
</dbReference>
<keyword evidence="15" id="KW-1185">Reference proteome</keyword>
<dbReference type="PRINTS" id="PR00982">
    <property type="entry name" value="TRNASYNTHLYS"/>
</dbReference>
<dbReference type="FunFam" id="3.30.930.10:FF:000238">
    <property type="entry name" value="Lysine--tRNA ligase"/>
    <property type="match status" value="1"/>
</dbReference>
<evidence type="ECO:0000256" key="11">
    <source>
        <dbReference type="ARBA" id="ARBA00048573"/>
    </source>
</evidence>
<dbReference type="NCBIfam" id="NF001756">
    <property type="entry name" value="PRK00484.1"/>
    <property type="match status" value="1"/>
</dbReference>
<dbReference type="InterPro" id="IPR018149">
    <property type="entry name" value="Lys-tRNA-synth_II_C"/>
</dbReference>
<comment type="catalytic activity">
    <reaction evidence="11 12">
        <text>tRNA(Lys) + L-lysine + ATP = L-lysyl-tRNA(Lys) + AMP + diphosphate</text>
        <dbReference type="Rhea" id="RHEA:20792"/>
        <dbReference type="Rhea" id="RHEA-COMP:9696"/>
        <dbReference type="Rhea" id="RHEA-COMP:9697"/>
        <dbReference type="ChEBI" id="CHEBI:30616"/>
        <dbReference type="ChEBI" id="CHEBI:32551"/>
        <dbReference type="ChEBI" id="CHEBI:33019"/>
        <dbReference type="ChEBI" id="CHEBI:78442"/>
        <dbReference type="ChEBI" id="CHEBI:78529"/>
        <dbReference type="ChEBI" id="CHEBI:456215"/>
        <dbReference type="EC" id="6.1.1.6"/>
    </reaction>
</comment>
<dbReference type="InterPro" id="IPR044136">
    <property type="entry name" value="Lys-tRNA-ligase_II_N"/>
</dbReference>